<sequence length="88" mass="10012">MREDGSFASEFKGETGQMMSAAIDVLHKIRLLREEPSCIFGLSSDEFDLPERIELGPSVGLAHPYKMRWARVRMRHQLVINPVIPNSD</sequence>
<accession>A0ABQ5XM87</accession>
<keyword evidence="2" id="KW-1185">Reference proteome</keyword>
<proteinExistence type="predicted"/>
<dbReference type="EMBL" id="BSOB01000012">
    <property type="protein sequence ID" value="GLQ92801.1"/>
    <property type="molecule type" value="Genomic_DNA"/>
</dbReference>
<reference evidence="2" key="1">
    <citation type="journal article" date="2019" name="Int. J. Syst. Evol. Microbiol.">
        <title>The Global Catalogue of Microorganisms (GCM) 10K type strain sequencing project: providing services to taxonomists for standard genome sequencing and annotation.</title>
        <authorList>
            <consortium name="The Broad Institute Genomics Platform"/>
            <consortium name="The Broad Institute Genome Sequencing Center for Infectious Disease"/>
            <person name="Wu L."/>
            <person name="Ma J."/>
        </authorList>
    </citation>
    <scope>NUCLEOTIDE SEQUENCE [LARGE SCALE GENOMIC DNA]</scope>
    <source>
        <strain evidence="2">NBRC 111980</strain>
    </source>
</reference>
<name>A0ABQ5XM87_9GAMM</name>
<protein>
    <submittedName>
        <fullName evidence="1">Uncharacterized protein</fullName>
    </submittedName>
</protein>
<evidence type="ECO:0000313" key="2">
    <source>
        <dbReference type="Proteomes" id="UP001156670"/>
    </source>
</evidence>
<organism evidence="1 2">
    <name type="scientific">Dyella acidisoli</name>
    <dbReference type="NCBI Taxonomy" id="1867834"/>
    <lineage>
        <taxon>Bacteria</taxon>
        <taxon>Pseudomonadati</taxon>
        <taxon>Pseudomonadota</taxon>
        <taxon>Gammaproteobacteria</taxon>
        <taxon>Lysobacterales</taxon>
        <taxon>Rhodanobacteraceae</taxon>
        <taxon>Dyella</taxon>
    </lineage>
</organism>
<gene>
    <name evidence="1" type="ORF">GCM10007901_17520</name>
</gene>
<dbReference type="Proteomes" id="UP001156670">
    <property type="component" value="Unassembled WGS sequence"/>
</dbReference>
<evidence type="ECO:0000313" key="1">
    <source>
        <dbReference type="EMBL" id="GLQ92801.1"/>
    </source>
</evidence>
<comment type="caution">
    <text evidence="1">The sequence shown here is derived from an EMBL/GenBank/DDBJ whole genome shotgun (WGS) entry which is preliminary data.</text>
</comment>